<evidence type="ECO:0000313" key="4">
    <source>
        <dbReference type="EMBL" id="MDR7148928.1"/>
    </source>
</evidence>
<dbReference type="Gene3D" id="3.40.630.30">
    <property type="match status" value="1"/>
</dbReference>
<proteinExistence type="inferred from homology"/>
<dbReference type="InterPro" id="IPR016181">
    <property type="entry name" value="Acyl_CoA_acyltransferase"/>
</dbReference>
<evidence type="ECO:0000313" key="5">
    <source>
        <dbReference type="Proteomes" id="UP001265700"/>
    </source>
</evidence>
<dbReference type="InterPro" id="IPR006683">
    <property type="entry name" value="Thioestr_dom"/>
</dbReference>
<reference evidence="4 5" key="1">
    <citation type="submission" date="2023-07" db="EMBL/GenBank/DDBJ databases">
        <title>Sorghum-associated microbial communities from plants grown in Nebraska, USA.</title>
        <authorList>
            <person name="Schachtman D."/>
        </authorList>
    </citation>
    <scope>NUCLEOTIDE SEQUENCE [LARGE SCALE GENOMIC DNA]</scope>
    <source>
        <strain evidence="4 5">4249</strain>
    </source>
</reference>
<dbReference type="PROSITE" id="PS51186">
    <property type="entry name" value="GNAT"/>
    <property type="match status" value="1"/>
</dbReference>
<dbReference type="Gene3D" id="3.10.129.10">
    <property type="entry name" value="Hotdog Thioesterase"/>
    <property type="match status" value="1"/>
</dbReference>
<dbReference type="GO" id="GO:0016787">
    <property type="term" value="F:hydrolase activity"/>
    <property type="evidence" value="ECO:0007669"/>
    <property type="project" value="UniProtKB-KW"/>
</dbReference>
<accession>A0ABU1WI50</accession>
<dbReference type="SUPFAM" id="SSF55729">
    <property type="entry name" value="Acyl-CoA N-acyltransferases (Nat)"/>
    <property type="match status" value="1"/>
</dbReference>
<protein>
    <submittedName>
        <fullName evidence="4">YbgC/YbaW family acyl-CoA thioester hydrolase</fullName>
    </submittedName>
</protein>
<dbReference type="SUPFAM" id="SSF54637">
    <property type="entry name" value="Thioesterase/thiol ester dehydrase-isomerase"/>
    <property type="match status" value="1"/>
</dbReference>
<dbReference type="CDD" id="cd00586">
    <property type="entry name" value="4HBT"/>
    <property type="match status" value="1"/>
</dbReference>
<dbReference type="EMBL" id="JAVDWU010000001">
    <property type="protein sequence ID" value="MDR7148928.1"/>
    <property type="molecule type" value="Genomic_DNA"/>
</dbReference>
<gene>
    <name evidence="4" type="ORF">J2W49_000856</name>
</gene>
<evidence type="ECO:0000259" key="3">
    <source>
        <dbReference type="PROSITE" id="PS51186"/>
    </source>
</evidence>
<feature type="domain" description="N-acetyltransferase" evidence="3">
    <location>
        <begin position="148"/>
        <end position="288"/>
    </location>
</feature>
<comment type="caution">
    <text evidence="4">The sequence shown here is derived from an EMBL/GenBank/DDBJ whole genome shotgun (WGS) entry which is preliminary data.</text>
</comment>
<dbReference type="Proteomes" id="UP001265700">
    <property type="component" value="Unassembled WGS sequence"/>
</dbReference>
<dbReference type="InterPro" id="IPR029069">
    <property type="entry name" value="HotDog_dom_sf"/>
</dbReference>
<keyword evidence="5" id="KW-1185">Reference proteome</keyword>
<dbReference type="NCBIfam" id="TIGR00051">
    <property type="entry name" value="YbgC/FadM family acyl-CoA thioesterase"/>
    <property type="match status" value="1"/>
</dbReference>
<organism evidence="4 5">
    <name type="scientific">Hydrogenophaga palleronii</name>
    <dbReference type="NCBI Taxonomy" id="65655"/>
    <lineage>
        <taxon>Bacteria</taxon>
        <taxon>Pseudomonadati</taxon>
        <taxon>Pseudomonadota</taxon>
        <taxon>Betaproteobacteria</taxon>
        <taxon>Burkholderiales</taxon>
        <taxon>Comamonadaceae</taxon>
        <taxon>Hydrogenophaga</taxon>
    </lineage>
</organism>
<keyword evidence="2 4" id="KW-0378">Hydrolase</keyword>
<dbReference type="RefSeq" id="WP_310311934.1">
    <property type="nucleotide sequence ID" value="NZ_JAVDWU010000001.1"/>
</dbReference>
<dbReference type="PANTHER" id="PTHR31793:SF27">
    <property type="entry name" value="NOVEL THIOESTERASE SUPERFAMILY DOMAIN AND SAPOSIN A-TYPE DOMAIN CONTAINING PROTEIN (0610012H03RIK)"/>
    <property type="match status" value="1"/>
</dbReference>
<dbReference type="InterPro" id="IPR050563">
    <property type="entry name" value="4-hydroxybenzoyl-CoA_TE"/>
</dbReference>
<dbReference type="PANTHER" id="PTHR31793">
    <property type="entry name" value="4-HYDROXYBENZOYL-COA THIOESTERASE FAMILY MEMBER"/>
    <property type="match status" value="1"/>
</dbReference>
<comment type="similarity">
    <text evidence="1">Belongs to the 4-hydroxybenzoyl-CoA thioesterase family.</text>
</comment>
<evidence type="ECO:0000256" key="1">
    <source>
        <dbReference type="ARBA" id="ARBA00005953"/>
    </source>
</evidence>
<name>A0ABU1WI50_9BURK</name>
<dbReference type="InterPro" id="IPR000182">
    <property type="entry name" value="GNAT_dom"/>
</dbReference>
<dbReference type="Pfam" id="PF13673">
    <property type="entry name" value="Acetyltransf_10"/>
    <property type="match status" value="1"/>
</dbReference>
<sequence length="288" mass="32018">MSLTRADFRFFHRLRVRWAEVDMQKIVFNAHYLMYFDTAITDYWRALALPYEASMHALDGDLYVVKATVEYHASAKADDQIDVAMKCERVGRSSIVFTGAIFRGDEHLISGELVYVFADPATQTSRPVPQALRDILLGYEAGEAMTEVKVGPWSELGADAQRIRTAVFVEEQRIPKELEWDEADATAVHAVAYNRLGHPMATGRLLNAGAGTVKIGRMAVNRVLRGGSLGRQVLFALMDAGKAAGAHEVELHAQRSAEGFYLRLGFSPRGEPFEEAGIPHQEMFKSLA</sequence>
<dbReference type="Pfam" id="PF03061">
    <property type="entry name" value="4HBT"/>
    <property type="match status" value="1"/>
</dbReference>
<dbReference type="InterPro" id="IPR006684">
    <property type="entry name" value="YbgC/YbaW"/>
</dbReference>
<evidence type="ECO:0000256" key="2">
    <source>
        <dbReference type="ARBA" id="ARBA00022801"/>
    </source>
</evidence>